<name>A0A2T5TY29_9SPHN</name>
<dbReference type="Proteomes" id="UP000244013">
    <property type="component" value="Unassembled WGS sequence"/>
</dbReference>
<proteinExistence type="predicted"/>
<gene>
    <name evidence="1" type="ORF">C8J25_1112</name>
</gene>
<comment type="caution">
    <text evidence="1">The sequence shown here is derived from an EMBL/GenBank/DDBJ whole genome shotgun (WGS) entry which is preliminary data.</text>
</comment>
<evidence type="ECO:0000313" key="2">
    <source>
        <dbReference type="Proteomes" id="UP000244013"/>
    </source>
</evidence>
<accession>A0A2T5TY29</accession>
<reference evidence="1 2" key="1">
    <citation type="submission" date="2018-04" db="EMBL/GenBank/DDBJ databases">
        <title>Genomic Encyclopedia of Type Strains, Phase III (KMG-III): the genomes of soil and plant-associated and newly described type strains.</title>
        <authorList>
            <person name="Whitman W."/>
        </authorList>
    </citation>
    <scope>NUCLEOTIDE SEQUENCE [LARGE SCALE GENOMIC DNA]</scope>
    <source>
        <strain evidence="1 2">MA-olki</strain>
    </source>
</reference>
<dbReference type="AlphaFoldDB" id="A0A2T5TY29"/>
<sequence length="122" mass="12783">MEHASLVGFLSGTLSPEVLAGEIATEVAACNAACEAGGSGYIIITDGPCFEVTREGAGRLLAAIAEERLSFELANYVADCLIMSDDFDFADDAVRDAIHFAEDDSRPPTQDETIQALAVLAA</sequence>
<protein>
    <submittedName>
        <fullName evidence="1">Uncharacterized protein</fullName>
    </submittedName>
</protein>
<evidence type="ECO:0000313" key="1">
    <source>
        <dbReference type="EMBL" id="PTW44167.1"/>
    </source>
</evidence>
<organism evidence="1 2">
    <name type="scientific">Sphingomonas faeni</name>
    <dbReference type="NCBI Taxonomy" id="185950"/>
    <lineage>
        <taxon>Bacteria</taxon>
        <taxon>Pseudomonadati</taxon>
        <taxon>Pseudomonadota</taxon>
        <taxon>Alphaproteobacteria</taxon>
        <taxon>Sphingomonadales</taxon>
        <taxon>Sphingomonadaceae</taxon>
        <taxon>Sphingomonas</taxon>
    </lineage>
</organism>
<dbReference type="EMBL" id="QAYE01000011">
    <property type="protein sequence ID" value="PTW44167.1"/>
    <property type="molecule type" value="Genomic_DNA"/>
</dbReference>